<sequence length="220" mass="24213">MTTIDTSGGEFEFAVYAPYNSNPNEPPGGRINVGADTALWFRAERDSDNVRLVQLIRPQGQWINDRERDRAANGWSLDSNSLSPWYGSNDQGVPRPIRDLTPNTTPELRAWIKQNNIQTLSGAGSRRGKGYQRAWIVDTPRHMAARVGELVQVRLVTIAVDVQHSAYLGGVEWGFNLSEPGVATVSSAKLAFKVNPAGDYLQALDNWNQQAGNTPIVLPA</sequence>
<dbReference type="RefSeq" id="WP_025100254.1">
    <property type="nucleotide sequence ID" value="NZ_CADEQH010000021.1"/>
</dbReference>
<dbReference type="AlphaFoldDB" id="A0A0M2Q4X9"/>
<reference evidence="2" key="1">
    <citation type="submission" date="2017-09" db="EMBL/GenBank/DDBJ databases">
        <title>FDA dAtabase for Regulatory Grade micrObial Sequences (FDA-ARGOS): Supporting development and validation of Infectious Disease Dx tests.</title>
        <authorList>
            <person name="Minogue T."/>
            <person name="Wolcott M."/>
            <person name="Wasieloski L."/>
            <person name="Aguilar W."/>
            <person name="Moore D."/>
            <person name="Tallon L."/>
            <person name="Sadzewicz L."/>
            <person name="Ott S."/>
            <person name="Zhao X."/>
            <person name="Nagaraj S."/>
            <person name="Vavikolanu K."/>
            <person name="Aluvathingal J."/>
            <person name="Nadendla S."/>
            <person name="Sichtig H."/>
        </authorList>
    </citation>
    <scope>NUCLEOTIDE SEQUENCE [LARGE SCALE GENOMIC DNA]</scope>
    <source>
        <strain evidence="2">FDAARGOS_390</strain>
    </source>
</reference>
<dbReference type="EMBL" id="PDDY01000001">
    <property type="protein sequence ID" value="PEH42738.1"/>
    <property type="molecule type" value="Genomic_DNA"/>
</dbReference>
<protein>
    <submittedName>
        <fullName evidence="1">Uncharacterized protein</fullName>
    </submittedName>
</protein>
<dbReference type="GeneID" id="66460494"/>
<proteinExistence type="predicted"/>
<name>A0A0M2Q4X9_BURGA</name>
<dbReference type="Proteomes" id="UP000220629">
    <property type="component" value="Unassembled WGS sequence"/>
</dbReference>
<evidence type="ECO:0000313" key="2">
    <source>
        <dbReference type="Proteomes" id="UP000220629"/>
    </source>
</evidence>
<accession>A0A0M2Q4X9</accession>
<organism evidence="1 2">
    <name type="scientific">Burkholderia gladioli</name>
    <name type="common">Pseudomonas marginata</name>
    <name type="synonym">Phytomonas marginata</name>
    <dbReference type="NCBI Taxonomy" id="28095"/>
    <lineage>
        <taxon>Bacteria</taxon>
        <taxon>Pseudomonadati</taxon>
        <taxon>Pseudomonadota</taxon>
        <taxon>Betaproteobacteria</taxon>
        <taxon>Burkholderiales</taxon>
        <taxon>Burkholderiaceae</taxon>
        <taxon>Burkholderia</taxon>
    </lineage>
</organism>
<gene>
    <name evidence="1" type="ORF">CRM94_11560</name>
</gene>
<evidence type="ECO:0000313" key="1">
    <source>
        <dbReference type="EMBL" id="PEH42738.1"/>
    </source>
</evidence>
<comment type="caution">
    <text evidence="1">The sequence shown here is derived from an EMBL/GenBank/DDBJ whole genome shotgun (WGS) entry which is preliminary data.</text>
</comment>